<gene>
    <name evidence="2" type="ORF">IQ241_22885</name>
</gene>
<proteinExistence type="predicted"/>
<evidence type="ECO:0000313" key="2">
    <source>
        <dbReference type="EMBL" id="MBE9080102.1"/>
    </source>
</evidence>
<dbReference type="EMBL" id="JADEXG010000083">
    <property type="protein sequence ID" value="MBE9080102.1"/>
    <property type="molecule type" value="Genomic_DNA"/>
</dbReference>
<accession>A0A8J7A9X8</accession>
<reference evidence="2" key="1">
    <citation type="submission" date="2020-10" db="EMBL/GenBank/DDBJ databases">
        <authorList>
            <person name="Castelo-Branco R."/>
            <person name="Eusebio N."/>
            <person name="Adriana R."/>
            <person name="Vieira A."/>
            <person name="Brugerolle De Fraissinette N."/>
            <person name="Rezende De Castro R."/>
            <person name="Schneider M.P."/>
            <person name="Vasconcelos V."/>
            <person name="Leao P.N."/>
        </authorList>
    </citation>
    <scope>NUCLEOTIDE SEQUENCE</scope>
    <source>
        <strain evidence="2">LEGE 07310</strain>
    </source>
</reference>
<protein>
    <recommendedName>
        <fullName evidence="4">Transposase</fullName>
    </recommendedName>
</protein>
<organism evidence="2 3">
    <name type="scientific">Vasconcelosia minhoensis LEGE 07310</name>
    <dbReference type="NCBI Taxonomy" id="915328"/>
    <lineage>
        <taxon>Bacteria</taxon>
        <taxon>Bacillati</taxon>
        <taxon>Cyanobacteriota</taxon>
        <taxon>Cyanophyceae</taxon>
        <taxon>Nodosilineales</taxon>
        <taxon>Cymatolegaceae</taxon>
        <taxon>Vasconcelosia</taxon>
        <taxon>Vasconcelosia minhoensis</taxon>
    </lineage>
</organism>
<feature type="region of interest" description="Disordered" evidence="1">
    <location>
        <begin position="92"/>
        <end position="113"/>
    </location>
</feature>
<evidence type="ECO:0008006" key="4">
    <source>
        <dbReference type="Google" id="ProtNLM"/>
    </source>
</evidence>
<keyword evidence="3" id="KW-1185">Reference proteome</keyword>
<dbReference type="Pfam" id="PF19936">
    <property type="entry name" value="DUF6399"/>
    <property type="match status" value="1"/>
</dbReference>
<evidence type="ECO:0000313" key="3">
    <source>
        <dbReference type="Proteomes" id="UP000636505"/>
    </source>
</evidence>
<name>A0A8J7A9X8_9CYAN</name>
<comment type="caution">
    <text evidence="2">The sequence shown here is derived from an EMBL/GenBank/DDBJ whole genome shotgun (WGS) entry which is preliminary data.</text>
</comment>
<sequence length="113" mass="13202">MTDNERQRWVLWCREFSAKYQRTSSAVEGRNGYLARLHHARRGFSEQSLNVLTIIHNFDLKRHDGTTAAQRLFGHDFPDVFEWMLAQVGDLPMPRRSSKPQQPKPLYADTFPA</sequence>
<dbReference type="Proteomes" id="UP000636505">
    <property type="component" value="Unassembled WGS sequence"/>
</dbReference>
<dbReference type="InterPro" id="IPR045650">
    <property type="entry name" value="DUF6399"/>
</dbReference>
<evidence type="ECO:0000256" key="1">
    <source>
        <dbReference type="SAM" id="MobiDB-lite"/>
    </source>
</evidence>
<dbReference type="AlphaFoldDB" id="A0A8J7A9X8"/>